<name>A0A7K0FJD8_9SPHI</name>
<evidence type="ECO:0000313" key="4">
    <source>
        <dbReference type="Proteomes" id="UP000462931"/>
    </source>
</evidence>
<dbReference type="GO" id="GO:0005975">
    <property type="term" value="P:carbohydrate metabolic process"/>
    <property type="evidence" value="ECO:0007669"/>
    <property type="project" value="InterPro"/>
</dbReference>
<dbReference type="SUPFAM" id="SSF48208">
    <property type="entry name" value="Six-hairpin glycosidases"/>
    <property type="match status" value="1"/>
</dbReference>
<keyword evidence="1" id="KW-0378">Hydrolase</keyword>
<protein>
    <recommendedName>
        <fullName evidence="5">Glycoside hydrolase family 88 protein</fullName>
    </recommendedName>
</protein>
<keyword evidence="4" id="KW-1185">Reference proteome</keyword>
<keyword evidence="2" id="KW-0732">Signal</keyword>
<dbReference type="Pfam" id="PF07470">
    <property type="entry name" value="Glyco_hydro_88"/>
    <property type="match status" value="1"/>
</dbReference>
<dbReference type="AlphaFoldDB" id="A0A7K0FJD8"/>
<dbReference type="InterPro" id="IPR052043">
    <property type="entry name" value="PolySaccharide_Degr_Enz"/>
</dbReference>
<comment type="caution">
    <text evidence="3">The sequence shown here is derived from an EMBL/GenBank/DDBJ whole genome shotgun (WGS) entry which is preliminary data.</text>
</comment>
<evidence type="ECO:0000256" key="2">
    <source>
        <dbReference type="SAM" id="SignalP"/>
    </source>
</evidence>
<proteinExistence type="predicted"/>
<sequence length="360" mass="41786">MKTKFIKICVLFILCNLSSWSKPNETPSIYSKNYIESMMQKVFTWQVKNPLEVNLGEDWARAVLYSGAMRAFEHTQNKKYLKAAMKYADSVNYVAGKRFRHADDMTRGQAFIKIYQVKKKPKMLNGIKGRIDSLIQDPKPGREDWWWCDALFMEPPVLVLLSKETKDPKYNNYLNKMWWDATDFLFDKEENLYYRDKNFFNKRSVNGKKVFWSRGNGWVMGGLVQVLEHLPKTDTYYSQYEKQFTSMAKKIATLQQPDGLWRASLLDPQEIPVKETSGSAFYTFALAWGINNGYLPRETYLPVVKKAWKALTDAVEPSGKLTWVQQIGAKPEKVQQSDNQEYGTGAFLMASTEIIKLKIN</sequence>
<dbReference type="InterPro" id="IPR008928">
    <property type="entry name" value="6-hairpin_glycosidase_sf"/>
</dbReference>
<dbReference type="EMBL" id="WKJI01000001">
    <property type="protein sequence ID" value="MRX45761.1"/>
    <property type="molecule type" value="Genomic_DNA"/>
</dbReference>
<evidence type="ECO:0008006" key="5">
    <source>
        <dbReference type="Google" id="ProtNLM"/>
    </source>
</evidence>
<reference evidence="3 4" key="1">
    <citation type="submission" date="2019-11" db="EMBL/GenBank/DDBJ databases">
        <authorList>
            <person name="Cheng Q."/>
            <person name="Yang Z."/>
        </authorList>
    </citation>
    <scope>NUCLEOTIDE SEQUENCE [LARGE SCALE GENOMIC DNA]</scope>
    <source>
        <strain evidence="3 4">HX-22-1</strain>
    </source>
</reference>
<dbReference type="InterPro" id="IPR010905">
    <property type="entry name" value="Glyco_hydro_88"/>
</dbReference>
<feature type="signal peptide" evidence="2">
    <location>
        <begin position="1"/>
        <end position="21"/>
    </location>
</feature>
<dbReference type="PANTHER" id="PTHR33886">
    <property type="entry name" value="UNSATURATED RHAMNOGALACTURONAN HYDROLASE (EUROFUNG)"/>
    <property type="match status" value="1"/>
</dbReference>
<dbReference type="InterPro" id="IPR012341">
    <property type="entry name" value="6hp_glycosidase-like_sf"/>
</dbReference>
<evidence type="ECO:0000256" key="1">
    <source>
        <dbReference type="ARBA" id="ARBA00022801"/>
    </source>
</evidence>
<dbReference type="PANTHER" id="PTHR33886:SF8">
    <property type="entry name" value="UNSATURATED RHAMNOGALACTURONAN HYDROLASE (EUROFUNG)"/>
    <property type="match status" value="1"/>
</dbReference>
<accession>A0A7K0FJD8</accession>
<organism evidence="3 4">
    <name type="scientific">Pedobacter puniceum</name>
    <dbReference type="NCBI Taxonomy" id="2666136"/>
    <lineage>
        <taxon>Bacteria</taxon>
        <taxon>Pseudomonadati</taxon>
        <taxon>Bacteroidota</taxon>
        <taxon>Sphingobacteriia</taxon>
        <taxon>Sphingobacteriales</taxon>
        <taxon>Sphingobacteriaceae</taxon>
        <taxon>Pedobacter</taxon>
    </lineage>
</organism>
<dbReference type="Proteomes" id="UP000462931">
    <property type="component" value="Unassembled WGS sequence"/>
</dbReference>
<dbReference type="GO" id="GO:0016787">
    <property type="term" value="F:hydrolase activity"/>
    <property type="evidence" value="ECO:0007669"/>
    <property type="project" value="UniProtKB-KW"/>
</dbReference>
<dbReference type="Gene3D" id="1.50.10.10">
    <property type="match status" value="1"/>
</dbReference>
<feature type="chain" id="PRO_5029843854" description="Glycoside hydrolase family 88 protein" evidence="2">
    <location>
        <begin position="22"/>
        <end position="360"/>
    </location>
</feature>
<gene>
    <name evidence="3" type="ORF">GJJ64_00995</name>
</gene>
<dbReference type="RefSeq" id="WP_154285923.1">
    <property type="nucleotide sequence ID" value="NZ_WKJI01000001.1"/>
</dbReference>
<evidence type="ECO:0000313" key="3">
    <source>
        <dbReference type="EMBL" id="MRX45761.1"/>
    </source>
</evidence>